<evidence type="ECO:0000313" key="1">
    <source>
        <dbReference type="EMBL" id="GIL58609.1"/>
    </source>
</evidence>
<dbReference type="Proteomes" id="UP000747399">
    <property type="component" value="Unassembled WGS sequence"/>
</dbReference>
<accession>A0A8J4F3T7</accession>
<name>A0A8J4F3T7_9CHLO</name>
<organism evidence="1 2">
    <name type="scientific">Volvox africanus</name>
    <dbReference type="NCBI Taxonomy" id="51714"/>
    <lineage>
        <taxon>Eukaryota</taxon>
        <taxon>Viridiplantae</taxon>
        <taxon>Chlorophyta</taxon>
        <taxon>core chlorophytes</taxon>
        <taxon>Chlorophyceae</taxon>
        <taxon>CS clade</taxon>
        <taxon>Chlamydomonadales</taxon>
        <taxon>Volvocaceae</taxon>
        <taxon>Volvox</taxon>
    </lineage>
</organism>
<protein>
    <submittedName>
        <fullName evidence="1">Uncharacterized protein</fullName>
    </submittedName>
</protein>
<gene>
    <name evidence="1" type="ORF">Vafri_13625</name>
</gene>
<comment type="caution">
    <text evidence="1">The sequence shown here is derived from an EMBL/GenBank/DDBJ whole genome shotgun (WGS) entry which is preliminary data.</text>
</comment>
<sequence length="318" mass="34467">GGWRFPPHLEELTIPLCLLNGPAFRAACEVYGSGGDSSDDSGAGVDGAAHRQLRTLHVICAPGYTVWEGSFLNGYSDFAAMARLASSLESLHLALEFGGSGRNALRRDRLRDCLRPLRALHRLQDLRIEETRQPVCFSVNRMTQHIRGALSQSRALLYDLLGINGYGICHPNSSGALEAEKRTPLALPLMPRLAPQRATPLPSFPLPCLPTLQRLSTPPRVPSNVYLLPLPLIETPSFPHAPAVTSYAAVSKSASTPDPGLWSCVNTSAPCLDSLLLHWPHLQTLSVCGQCAIRSTCDGQTRLVPPSSMKDMSKFMGL</sequence>
<dbReference type="AlphaFoldDB" id="A0A8J4F3T7"/>
<keyword evidence="2" id="KW-1185">Reference proteome</keyword>
<proteinExistence type="predicted"/>
<feature type="non-terminal residue" evidence="1">
    <location>
        <position position="1"/>
    </location>
</feature>
<reference evidence="1" key="1">
    <citation type="journal article" date="2021" name="Proc. Natl. Acad. Sci. U.S.A.">
        <title>Three genomes in the algal genus Volvox reveal the fate of a haploid sex-determining region after a transition to homothallism.</title>
        <authorList>
            <person name="Yamamoto K."/>
            <person name="Hamaji T."/>
            <person name="Kawai-Toyooka H."/>
            <person name="Matsuzaki R."/>
            <person name="Takahashi F."/>
            <person name="Nishimura Y."/>
            <person name="Kawachi M."/>
            <person name="Noguchi H."/>
            <person name="Minakuchi Y."/>
            <person name="Umen J.G."/>
            <person name="Toyoda A."/>
            <person name="Nozaki H."/>
        </authorList>
    </citation>
    <scope>NUCLEOTIDE SEQUENCE</scope>
    <source>
        <strain evidence="1">NIES-3780</strain>
    </source>
</reference>
<evidence type="ECO:0000313" key="2">
    <source>
        <dbReference type="Proteomes" id="UP000747399"/>
    </source>
</evidence>
<dbReference type="EMBL" id="BNCO01000032">
    <property type="protein sequence ID" value="GIL58609.1"/>
    <property type="molecule type" value="Genomic_DNA"/>
</dbReference>